<dbReference type="InterPro" id="IPR006311">
    <property type="entry name" value="TAT_signal"/>
</dbReference>
<organism evidence="2 3">
    <name type="scientific">SAR86 cluster bacterium</name>
    <dbReference type="NCBI Taxonomy" id="2030880"/>
    <lineage>
        <taxon>Bacteria</taxon>
        <taxon>Pseudomonadati</taxon>
        <taxon>Pseudomonadota</taxon>
        <taxon>Gammaproteobacteria</taxon>
        <taxon>SAR86 cluster</taxon>
    </lineage>
</organism>
<comment type="caution">
    <text evidence="2">The sequence shown here is derived from an EMBL/GenBank/DDBJ whole genome shotgun (WGS) entry which is preliminary data.</text>
</comment>
<reference evidence="3" key="1">
    <citation type="submission" date="2017-08" db="EMBL/GenBank/DDBJ databases">
        <title>A dynamic microbial community with high functional redundancy inhabits the cold, oxic subseafloor aquifer.</title>
        <authorList>
            <person name="Tully B.J."/>
            <person name="Wheat C.G."/>
            <person name="Glazer B.T."/>
            <person name="Huber J.A."/>
        </authorList>
    </citation>
    <scope>NUCLEOTIDE SEQUENCE [LARGE SCALE GENOMIC DNA]</scope>
</reference>
<evidence type="ECO:0000256" key="1">
    <source>
        <dbReference type="SAM" id="SignalP"/>
    </source>
</evidence>
<sequence>MANRRQFLKIGIASSSASLAAASVKANTLRAFFSDTSKESIPFYKIIADKRYPESMAFAEEMDQRGFDVHELEGGDLTVFWNEELSKIWQTLPVAVAGVTNFRPLFCLQQLGRTYGTRVIYRGEHFYAEDGSIAHRLEGPAEMMAQCQNQLDFKSESTAGKSLAELIMGCESGATEIVTSDFAEHTGHNRPLTDANAQFMKTSYAGQSNLIVDTAAEQALTSWIIAPAYEVT</sequence>
<evidence type="ECO:0000313" key="2">
    <source>
        <dbReference type="EMBL" id="PCJ41756.1"/>
    </source>
</evidence>
<protein>
    <submittedName>
        <fullName evidence="2">Uncharacterized protein</fullName>
    </submittedName>
</protein>
<feature type="signal peptide" evidence="1">
    <location>
        <begin position="1"/>
        <end position="20"/>
    </location>
</feature>
<dbReference type="Proteomes" id="UP000228987">
    <property type="component" value="Unassembled WGS sequence"/>
</dbReference>
<name>A0A2A5CEF0_9GAMM</name>
<gene>
    <name evidence="2" type="ORF">COA71_07015</name>
</gene>
<dbReference type="PROSITE" id="PS51318">
    <property type="entry name" value="TAT"/>
    <property type="match status" value="1"/>
</dbReference>
<keyword evidence="1" id="KW-0732">Signal</keyword>
<dbReference type="EMBL" id="NVWI01000004">
    <property type="protein sequence ID" value="PCJ41756.1"/>
    <property type="molecule type" value="Genomic_DNA"/>
</dbReference>
<feature type="chain" id="PRO_5012901605" evidence="1">
    <location>
        <begin position="21"/>
        <end position="232"/>
    </location>
</feature>
<accession>A0A2A5CEF0</accession>
<dbReference type="AlphaFoldDB" id="A0A2A5CEF0"/>
<proteinExistence type="predicted"/>
<evidence type="ECO:0000313" key="3">
    <source>
        <dbReference type="Proteomes" id="UP000228987"/>
    </source>
</evidence>